<protein>
    <recommendedName>
        <fullName evidence="1">Immunity protein 52 domain-containing protein</fullName>
    </recommendedName>
</protein>
<proteinExistence type="predicted"/>
<organism evidence="2 3">
    <name type="scientific">Herbaspirillum frisingense</name>
    <dbReference type="NCBI Taxonomy" id="92645"/>
    <lineage>
        <taxon>Bacteria</taxon>
        <taxon>Pseudomonadati</taxon>
        <taxon>Pseudomonadota</taxon>
        <taxon>Betaproteobacteria</taxon>
        <taxon>Burkholderiales</taxon>
        <taxon>Oxalobacteraceae</taxon>
        <taxon>Herbaspirillum</taxon>
    </lineage>
</organism>
<reference evidence="2 3" key="1">
    <citation type="submission" date="2023-07" db="EMBL/GenBank/DDBJ databases">
        <title>Sorghum-associated microbial communities from plants grown in Nebraska, USA.</title>
        <authorList>
            <person name="Schachtman D."/>
        </authorList>
    </citation>
    <scope>NUCLEOTIDE SEQUENCE [LARGE SCALE GENOMIC DNA]</scope>
    <source>
        <strain evidence="2 3">596</strain>
    </source>
</reference>
<dbReference type="InterPro" id="IPR028969">
    <property type="entry name" value="Imm52"/>
</dbReference>
<evidence type="ECO:0000259" key="1">
    <source>
        <dbReference type="Pfam" id="PF15579"/>
    </source>
</evidence>
<dbReference type="RefSeq" id="WP_310009664.1">
    <property type="nucleotide sequence ID" value="NZ_JAVDSJ010000001.1"/>
</dbReference>
<name>A0ABU1P9S7_9BURK</name>
<dbReference type="Proteomes" id="UP001260715">
    <property type="component" value="Unassembled WGS sequence"/>
</dbReference>
<evidence type="ECO:0000313" key="2">
    <source>
        <dbReference type="EMBL" id="MDR6582668.1"/>
    </source>
</evidence>
<evidence type="ECO:0000313" key="3">
    <source>
        <dbReference type="Proteomes" id="UP001260715"/>
    </source>
</evidence>
<dbReference type="Pfam" id="PF15579">
    <property type="entry name" value="Imm52"/>
    <property type="match status" value="1"/>
</dbReference>
<comment type="caution">
    <text evidence="2">The sequence shown here is derived from an EMBL/GenBank/DDBJ whole genome shotgun (WGS) entry which is preliminary data.</text>
</comment>
<feature type="domain" description="Immunity protein 52" evidence="1">
    <location>
        <begin position="37"/>
        <end position="243"/>
    </location>
</feature>
<keyword evidence="3" id="KW-1185">Reference proteome</keyword>
<sequence length="250" mass="27599">MAMTDRFDTAKRPYELIAIFRQPGPLHVAAMLTELHSIRAELRACSPLLDEWLLKGDTKNEAYLCKVFDSTGPTTAATAVLAESLKKIADPKIVGMWNGREGPEGASLQYIGRVAPETSMIMLIADPGAFSKSIEPALRLVLRGVSLLAPSVVTVETTSYFDKQVFEDRPGVGWMLYLQRVLTAQQVPEARALVPVMGKREKGKDIQTGTIIVSVTDAPFSDENPEHVKVANAIEIRLFDQDLLPRYMDL</sequence>
<gene>
    <name evidence="2" type="ORF">J2W50_000843</name>
</gene>
<dbReference type="EMBL" id="JAVDSJ010000001">
    <property type="protein sequence ID" value="MDR6582668.1"/>
    <property type="molecule type" value="Genomic_DNA"/>
</dbReference>
<accession>A0ABU1P9S7</accession>